<keyword evidence="2" id="KW-1185">Reference proteome</keyword>
<protein>
    <submittedName>
        <fullName evidence="1">Uncharacterized protein</fullName>
    </submittedName>
</protein>
<dbReference type="Proteomes" id="UP000325218">
    <property type="component" value="Unassembled WGS sequence"/>
</dbReference>
<proteinExistence type="predicted"/>
<gene>
    <name evidence="1" type="ORF">FRY98_18630</name>
</gene>
<comment type="caution">
    <text evidence="1">The sequence shown here is derived from an EMBL/GenBank/DDBJ whole genome shotgun (WGS) entry which is preliminary data.</text>
</comment>
<organism evidence="1 2">
    <name type="scientific">Paenibacillus faecis</name>
    <dbReference type="NCBI Taxonomy" id="862114"/>
    <lineage>
        <taxon>Bacteria</taxon>
        <taxon>Bacillati</taxon>
        <taxon>Bacillota</taxon>
        <taxon>Bacilli</taxon>
        <taxon>Bacillales</taxon>
        <taxon>Paenibacillaceae</taxon>
        <taxon>Paenibacillus</taxon>
    </lineage>
</organism>
<reference evidence="1 2" key="1">
    <citation type="submission" date="2019-08" db="EMBL/GenBank/DDBJ databases">
        <title>Genome sequencing of Paenibacillus faecis DSM 23593(T).</title>
        <authorList>
            <person name="Kook J.-K."/>
            <person name="Park S.-N."/>
            <person name="Lim Y.K."/>
        </authorList>
    </citation>
    <scope>NUCLEOTIDE SEQUENCE [LARGE SCALE GENOMIC DNA]</scope>
    <source>
        <strain evidence="1 2">DSM 23593</strain>
    </source>
</reference>
<dbReference type="RefSeq" id="WP_148454789.1">
    <property type="nucleotide sequence ID" value="NZ_VSDO01000004.1"/>
</dbReference>
<dbReference type="AlphaFoldDB" id="A0A5D0CMW1"/>
<dbReference type="EMBL" id="VSDO01000004">
    <property type="protein sequence ID" value="TYA11201.1"/>
    <property type="molecule type" value="Genomic_DNA"/>
</dbReference>
<accession>A0A5D0CMW1</accession>
<evidence type="ECO:0000313" key="2">
    <source>
        <dbReference type="Proteomes" id="UP000325218"/>
    </source>
</evidence>
<sequence length="67" mass="7704">MAVDREQLQNILKKANQRARQQAKQSGASLYYIKNNRRIREDASGNKFEIFFDSQGKRWSGSIGNKG</sequence>
<evidence type="ECO:0000313" key="1">
    <source>
        <dbReference type="EMBL" id="TYA11201.1"/>
    </source>
</evidence>
<name>A0A5D0CMW1_9BACL</name>
<dbReference type="OrthoDB" id="2660717at2"/>